<sequence length="369" mass="39196">MTFHLYKINEIYSNADGTMQYIELSVGNFQDQGHWVGQHISVSNGVATHTLEFTHDLPSELTANTTVLIATQAFADIGVVKPDFIIPDNFLFTASGTVNFAGVDSVVYFALPSNGQSVNRFGALQAGTPKNFAGATITIDPLPPTFTVTNGTADDDHLTGVVGNDQIYGFAGNDTLDGGQGGNDTLDGGDGTDTALLYALSNGITAVSGTLDHLTVTAWGRVTTYIDVERVQAFDKTFAFDTHVGDSLWNLAALVWAGTGFKPSAGTLWTYASVADSTSSINELSHELLELFGLADVGAADFVTHLFQTVLQIDPTPDQVAAVTALMGPGHLFETDADLLAYVAVQSINTDKMVDFTGSVQQLIPSQWI</sequence>
<dbReference type="SUPFAM" id="SSF51120">
    <property type="entry name" value="beta-Roll"/>
    <property type="match status" value="1"/>
</dbReference>
<reference evidence="1 2" key="1">
    <citation type="submission" date="2019-11" db="EMBL/GenBank/DDBJ databases">
        <title>Caenimonas koreensis gen. nov., sp. nov., isolated from activated sludge.</title>
        <authorList>
            <person name="Seung H.R."/>
        </authorList>
    </citation>
    <scope>NUCLEOTIDE SEQUENCE [LARGE SCALE GENOMIC DNA]</scope>
    <source>
        <strain evidence="1 2">EMB320</strain>
    </source>
</reference>
<evidence type="ECO:0000313" key="2">
    <source>
        <dbReference type="Proteomes" id="UP000487350"/>
    </source>
</evidence>
<gene>
    <name evidence="1" type="ORF">GHT07_12695</name>
</gene>
<dbReference type="EMBL" id="WJBU01000011">
    <property type="protein sequence ID" value="MRD48141.1"/>
    <property type="molecule type" value="Genomic_DNA"/>
</dbReference>
<dbReference type="GO" id="GO:0005509">
    <property type="term" value="F:calcium ion binding"/>
    <property type="evidence" value="ECO:0007669"/>
    <property type="project" value="InterPro"/>
</dbReference>
<proteinExistence type="predicted"/>
<dbReference type="Gene3D" id="2.150.10.10">
    <property type="entry name" value="Serralysin-like metalloprotease, C-terminal"/>
    <property type="match status" value="1"/>
</dbReference>
<dbReference type="Pfam" id="PF00353">
    <property type="entry name" value="HemolysinCabind"/>
    <property type="match status" value="1"/>
</dbReference>
<dbReference type="AlphaFoldDB" id="A0A844BCB1"/>
<evidence type="ECO:0000313" key="1">
    <source>
        <dbReference type="EMBL" id="MRD48141.1"/>
    </source>
</evidence>
<name>A0A844BCB1_9BURK</name>
<evidence type="ECO:0008006" key="3">
    <source>
        <dbReference type="Google" id="ProtNLM"/>
    </source>
</evidence>
<accession>A0A844BCB1</accession>
<dbReference type="InterPro" id="IPR001343">
    <property type="entry name" value="Hemolysn_Ca-bd"/>
</dbReference>
<dbReference type="OrthoDB" id="480426at2"/>
<protein>
    <recommendedName>
        <fullName evidence="3">Hemolysin-type calcium-binding repeat-containing protein</fullName>
    </recommendedName>
</protein>
<dbReference type="Proteomes" id="UP000487350">
    <property type="component" value="Unassembled WGS sequence"/>
</dbReference>
<dbReference type="PRINTS" id="PR00313">
    <property type="entry name" value="CABNDNGRPT"/>
</dbReference>
<keyword evidence="2" id="KW-1185">Reference proteome</keyword>
<dbReference type="InterPro" id="IPR011049">
    <property type="entry name" value="Serralysin-like_metalloprot_C"/>
</dbReference>
<comment type="caution">
    <text evidence="1">The sequence shown here is derived from an EMBL/GenBank/DDBJ whole genome shotgun (WGS) entry which is preliminary data.</text>
</comment>
<dbReference type="RefSeq" id="WP_153585461.1">
    <property type="nucleotide sequence ID" value="NZ_WJBU01000011.1"/>
</dbReference>
<organism evidence="1 2">
    <name type="scientific">Caenimonas koreensis DSM 17982</name>
    <dbReference type="NCBI Taxonomy" id="1121255"/>
    <lineage>
        <taxon>Bacteria</taxon>
        <taxon>Pseudomonadati</taxon>
        <taxon>Pseudomonadota</taxon>
        <taxon>Betaproteobacteria</taxon>
        <taxon>Burkholderiales</taxon>
        <taxon>Comamonadaceae</taxon>
        <taxon>Caenimonas</taxon>
    </lineage>
</organism>